<dbReference type="EMBL" id="CP002159">
    <property type="protein sequence ID" value="ADL55307.1"/>
    <property type="molecule type" value="Genomic_DNA"/>
</dbReference>
<dbReference type="CAZy" id="GT4">
    <property type="family name" value="Glycosyltransferase Family 4"/>
</dbReference>
<gene>
    <name evidence="4" type="ordered locus">Galf_1280</name>
</gene>
<dbReference type="CDD" id="cd03809">
    <property type="entry name" value="GT4_MtfB-like"/>
    <property type="match status" value="1"/>
</dbReference>
<dbReference type="InterPro" id="IPR028098">
    <property type="entry name" value="Glyco_trans_4-like_N"/>
</dbReference>
<name>D9SFL0_GALCS</name>
<dbReference type="GO" id="GO:0016757">
    <property type="term" value="F:glycosyltransferase activity"/>
    <property type="evidence" value="ECO:0007669"/>
    <property type="project" value="InterPro"/>
</dbReference>
<dbReference type="PANTHER" id="PTHR46401:SF2">
    <property type="entry name" value="GLYCOSYLTRANSFERASE WBBK-RELATED"/>
    <property type="match status" value="1"/>
</dbReference>
<dbReference type="HOGENOM" id="CLU_009583_27_0_4"/>
<keyword evidence="5" id="KW-1185">Reference proteome</keyword>
<sequence>MIRLAYDHQIFATQQYGGISRYFFELASRLDNHKECEVSVIAPLYVNQYLSAKSNSAFVHGKLFPWAFRGFRRTVNTVNQLLLPAYWVGERFDIIHETYFSKTAYGSANCRVLTVYDMISELYPEQFIGISEAASIKRAAVARADHIICISESTRRDLIRIFGVDEHKTSVVHLGYSLSADSGIRVARLASGKPYLLYVGMRQPDYKNFMGFCRAYSTSAQLMSDFDIVAFGGGGFTLSERQMLDKLGIQNNVHQVGGNDAELCAYYKGAAIFVYPSMYEGFGIPPLEAMNFGCPVACSNVSSVPEVVGEAAEFFDPSDESDMRRAIESVVYSESRVECLRTLGTERLAFFSWDKCAQETLGIYQDLFERGKVDAPLQSKLATNKGY</sequence>
<dbReference type="Pfam" id="PF00534">
    <property type="entry name" value="Glycos_transf_1"/>
    <property type="match status" value="1"/>
</dbReference>
<evidence type="ECO:0000256" key="1">
    <source>
        <dbReference type="ARBA" id="ARBA00022679"/>
    </source>
</evidence>
<organism evidence="4 5">
    <name type="scientific">Gallionella capsiferriformans (strain ES-2)</name>
    <name type="common">Gallionella ferruginea capsiferriformans (strain ES-2)</name>
    <dbReference type="NCBI Taxonomy" id="395494"/>
    <lineage>
        <taxon>Bacteria</taxon>
        <taxon>Pseudomonadati</taxon>
        <taxon>Pseudomonadota</taxon>
        <taxon>Betaproteobacteria</taxon>
        <taxon>Nitrosomonadales</taxon>
        <taxon>Gallionellaceae</taxon>
        <taxon>Gallionella</taxon>
    </lineage>
</organism>
<evidence type="ECO:0000259" key="3">
    <source>
        <dbReference type="Pfam" id="PF13439"/>
    </source>
</evidence>
<dbReference type="KEGG" id="gca:Galf_1280"/>
<reference evidence="4 5" key="1">
    <citation type="submission" date="2010-08" db="EMBL/GenBank/DDBJ databases">
        <title>Complete sequence of Gallionella capsiferriformans ES-2.</title>
        <authorList>
            <consortium name="US DOE Joint Genome Institute"/>
            <person name="Lucas S."/>
            <person name="Copeland A."/>
            <person name="Lapidus A."/>
            <person name="Cheng J.-F."/>
            <person name="Bruce D."/>
            <person name="Goodwin L."/>
            <person name="Pitluck S."/>
            <person name="Chertkov O."/>
            <person name="Davenport K.W."/>
            <person name="Detter J.C."/>
            <person name="Han C."/>
            <person name="Tapia R."/>
            <person name="Land M."/>
            <person name="Hauser L."/>
            <person name="Chang Y.-J."/>
            <person name="Jeffries C."/>
            <person name="Kyrpides N."/>
            <person name="Ivanova N."/>
            <person name="Mikhailova N."/>
            <person name="Shelobolina E.S."/>
            <person name="Picardal F."/>
            <person name="Roden E."/>
            <person name="Emerson D."/>
            <person name="Woyke T."/>
        </authorList>
    </citation>
    <scope>NUCLEOTIDE SEQUENCE [LARGE SCALE GENOMIC DNA]</scope>
    <source>
        <strain evidence="4 5">ES-2</strain>
    </source>
</reference>
<dbReference type="Pfam" id="PF13439">
    <property type="entry name" value="Glyco_transf_4"/>
    <property type="match status" value="1"/>
</dbReference>
<dbReference type="GO" id="GO:0009103">
    <property type="term" value="P:lipopolysaccharide biosynthetic process"/>
    <property type="evidence" value="ECO:0007669"/>
    <property type="project" value="TreeGrafter"/>
</dbReference>
<dbReference type="RefSeq" id="WP_013293246.1">
    <property type="nucleotide sequence ID" value="NC_014394.1"/>
</dbReference>
<dbReference type="PANTHER" id="PTHR46401">
    <property type="entry name" value="GLYCOSYLTRANSFERASE WBBK-RELATED"/>
    <property type="match status" value="1"/>
</dbReference>
<dbReference type="Gene3D" id="3.40.50.2000">
    <property type="entry name" value="Glycogen Phosphorylase B"/>
    <property type="match status" value="2"/>
</dbReference>
<dbReference type="eggNOG" id="COG0438">
    <property type="taxonomic scope" value="Bacteria"/>
</dbReference>
<dbReference type="SUPFAM" id="SSF53756">
    <property type="entry name" value="UDP-Glycosyltransferase/glycogen phosphorylase"/>
    <property type="match status" value="1"/>
</dbReference>
<evidence type="ECO:0000259" key="2">
    <source>
        <dbReference type="Pfam" id="PF00534"/>
    </source>
</evidence>
<proteinExistence type="predicted"/>
<protein>
    <submittedName>
        <fullName evidence="4">Glycosyl transferase group 1</fullName>
    </submittedName>
</protein>
<dbReference type="STRING" id="395494.Galf_1280"/>
<accession>D9SFL0</accession>
<dbReference type="InterPro" id="IPR001296">
    <property type="entry name" value="Glyco_trans_1"/>
</dbReference>
<dbReference type="Proteomes" id="UP000001235">
    <property type="component" value="Chromosome"/>
</dbReference>
<dbReference type="AlphaFoldDB" id="D9SFL0"/>
<keyword evidence="1 4" id="KW-0808">Transferase</keyword>
<feature type="domain" description="Glycosyltransferase subfamily 4-like N-terminal" evidence="3">
    <location>
        <begin position="16"/>
        <end position="178"/>
    </location>
</feature>
<feature type="domain" description="Glycosyl transferase family 1" evidence="2">
    <location>
        <begin position="189"/>
        <end position="334"/>
    </location>
</feature>
<evidence type="ECO:0000313" key="4">
    <source>
        <dbReference type="EMBL" id="ADL55307.1"/>
    </source>
</evidence>
<evidence type="ECO:0000313" key="5">
    <source>
        <dbReference type="Proteomes" id="UP000001235"/>
    </source>
</evidence>